<evidence type="ECO:0000259" key="1">
    <source>
        <dbReference type="Pfam" id="PF18135"/>
    </source>
</evidence>
<organism evidence="2 3">
    <name type="scientific">Gelidibacter maritimus</name>
    <dbReference type="NCBI Taxonomy" id="2761487"/>
    <lineage>
        <taxon>Bacteria</taxon>
        <taxon>Pseudomonadati</taxon>
        <taxon>Bacteroidota</taxon>
        <taxon>Flavobacteriia</taxon>
        <taxon>Flavobacteriales</taxon>
        <taxon>Flavobacteriaceae</taxon>
        <taxon>Gelidibacter</taxon>
    </lineage>
</organism>
<keyword evidence="3" id="KW-1185">Reference proteome</keyword>
<dbReference type="RefSeq" id="WP_182205503.1">
    <property type="nucleotide sequence ID" value="NZ_JACGLT010000007.1"/>
</dbReference>
<gene>
    <name evidence="2" type="ORF">H3Z82_10760</name>
</gene>
<name>A0A7W2R3U3_9FLAO</name>
<proteinExistence type="predicted"/>
<evidence type="ECO:0000313" key="3">
    <source>
        <dbReference type="Proteomes" id="UP000541857"/>
    </source>
</evidence>
<sequence length="181" mass="20760">MDLKNDNQTVRTSTTFSVPKDALCRYPKIGPPLSDIPQNGTPNVTDMNASKNLLSLDTPTIKRLEQHLKLTFLSEKDTYNQVCLANSPEVRNEYRDVFETKDLLNYIFAVLHSPCYLEKYKEVSKIDILEIPYPKDSSSFWKLVDLGAKLRDLEQSELLSDINHSLQTDRILKVIAELKIE</sequence>
<dbReference type="InterPro" id="IPR041635">
    <property type="entry name" value="Type_ISP_LLaBIII_C"/>
</dbReference>
<accession>A0A7W2R3U3</accession>
<evidence type="ECO:0000313" key="2">
    <source>
        <dbReference type="EMBL" id="MBA6153206.1"/>
    </source>
</evidence>
<comment type="caution">
    <text evidence="2">The sequence shown here is derived from an EMBL/GenBank/DDBJ whole genome shotgun (WGS) entry which is preliminary data.</text>
</comment>
<dbReference type="AlphaFoldDB" id="A0A7W2R3U3"/>
<dbReference type="Proteomes" id="UP000541857">
    <property type="component" value="Unassembled WGS sequence"/>
</dbReference>
<feature type="domain" description="Type ISP restriction-modification enzyme LLaBIII C-terminal specificity" evidence="1">
    <location>
        <begin position="88"/>
        <end position="154"/>
    </location>
</feature>
<protein>
    <recommendedName>
        <fullName evidence="1">Type ISP restriction-modification enzyme LLaBIII C-terminal specificity domain-containing protein</fullName>
    </recommendedName>
</protein>
<dbReference type="Pfam" id="PF18135">
    <property type="entry name" value="Type_ISP_C"/>
    <property type="match status" value="1"/>
</dbReference>
<dbReference type="EMBL" id="JACGLT010000007">
    <property type="protein sequence ID" value="MBA6153206.1"/>
    <property type="molecule type" value="Genomic_DNA"/>
</dbReference>
<reference evidence="2 3" key="1">
    <citation type="submission" date="2020-07" db="EMBL/GenBank/DDBJ databases">
        <title>Bacterium isolated from marine sediment.</title>
        <authorList>
            <person name="Shang D."/>
        </authorList>
    </citation>
    <scope>NUCLEOTIDE SEQUENCE [LARGE SCALE GENOMIC DNA]</scope>
    <source>
        <strain evidence="2 3">F6074</strain>
    </source>
</reference>